<feature type="region of interest" description="Disordered" evidence="1">
    <location>
        <begin position="1"/>
        <end position="32"/>
    </location>
</feature>
<name>A0ABR2AAA1_9ROSI</name>
<feature type="compositionally biased region" description="Polar residues" evidence="1">
    <location>
        <begin position="1"/>
        <end position="19"/>
    </location>
</feature>
<accession>A0ABR2AAA1</accession>
<protein>
    <submittedName>
        <fullName evidence="2">Uncharacterized protein</fullName>
    </submittedName>
</protein>
<reference evidence="2 3" key="1">
    <citation type="journal article" date="2024" name="G3 (Bethesda)">
        <title>Genome assembly of Hibiscus sabdariffa L. provides insights into metabolisms of medicinal natural products.</title>
        <authorList>
            <person name="Kim T."/>
        </authorList>
    </citation>
    <scope>NUCLEOTIDE SEQUENCE [LARGE SCALE GENOMIC DNA]</scope>
    <source>
        <strain evidence="2">TK-2024</strain>
        <tissue evidence="2">Old leaves</tissue>
    </source>
</reference>
<proteinExistence type="predicted"/>
<evidence type="ECO:0000313" key="2">
    <source>
        <dbReference type="EMBL" id="KAK8489936.1"/>
    </source>
</evidence>
<comment type="caution">
    <text evidence="2">The sequence shown here is derived from an EMBL/GenBank/DDBJ whole genome shotgun (WGS) entry which is preliminary data.</text>
</comment>
<keyword evidence="3" id="KW-1185">Reference proteome</keyword>
<dbReference type="EMBL" id="JBBPBN010000293">
    <property type="protein sequence ID" value="KAK8489936.1"/>
    <property type="molecule type" value="Genomic_DNA"/>
</dbReference>
<evidence type="ECO:0000313" key="3">
    <source>
        <dbReference type="Proteomes" id="UP001396334"/>
    </source>
</evidence>
<sequence length="96" mass="10914">MKGQSNVLEASEQDSTQEMNMDGTLHDKEKPPKMEEVVNFNEEGLTSDELSEGLPPRRKVDEVSGFMDKEELMRELPMGNGALYFVVEEEPMNSYL</sequence>
<evidence type="ECO:0000256" key="1">
    <source>
        <dbReference type="SAM" id="MobiDB-lite"/>
    </source>
</evidence>
<organism evidence="2 3">
    <name type="scientific">Hibiscus sabdariffa</name>
    <name type="common">roselle</name>
    <dbReference type="NCBI Taxonomy" id="183260"/>
    <lineage>
        <taxon>Eukaryota</taxon>
        <taxon>Viridiplantae</taxon>
        <taxon>Streptophyta</taxon>
        <taxon>Embryophyta</taxon>
        <taxon>Tracheophyta</taxon>
        <taxon>Spermatophyta</taxon>
        <taxon>Magnoliopsida</taxon>
        <taxon>eudicotyledons</taxon>
        <taxon>Gunneridae</taxon>
        <taxon>Pentapetalae</taxon>
        <taxon>rosids</taxon>
        <taxon>malvids</taxon>
        <taxon>Malvales</taxon>
        <taxon>Malvaceae</taxon>
        <taxon>Malvoideae</taxon>
        <taxon>Hibiscus</taxon>
    </lineage>
</organism>
<dbReference type="Proteomes" id="UP001396334">
    <property type="component" value="Unassembled WGS sequence"/>
</dbReference>
<gene>
    <name evidence="2" type="ORF">V6N11_066602</name>
</gene>